<comment type="caution">
    <text evidence="1">The sequence shown here is derived from an EMBL/GenBank/DDBJ whole genome shotgun (WGS) entry which is preliminary data.</text>
</comment>
<reference evidence="1" key="1">
    <citation type="submission" date="2022-11" db="EMBL/GenBank/DDBJ databases">
        <authorList>
            <person name="Petersen C."/>
        </authorList>
    </citation>
    <scope>NUCLEOTIDE SEQUENCE</scope>
    <source>
        <strain evidence="1">IBT 30069</strain>
    </source>
</reference>
<name>A0A9W9FY43_9EURO</name>
<evidence type="ECO:0000313" key="2">
    <source>
        <dbReference type="Proteomes" id="UP001149165"/>
    </source>
</evidence>
<organism evidence="1 2">
    <name type="scientific">Penicillium angulare</name>
    <dbReference type="NCBI Taxonomy" id="116970"/>
    <lineage>
        <taxon>Eukaryota</taxon>
        <taxon>Fungi</taxon>
        <taxon>Dikarya</taxon>
        <taxon>Ascomycota</taxon>
        <taxon>Pezizomycotina</taxon>
        <taxon>Eurotiomycetes</taxon>
        <taxon>Eurotiomycetidae</taxon>
        <taxon>Eurotiales</taxon>
        <taxon>Aspergillaceae</taxon>
        <taxon>Penicillium</taxon>
    </lineage>
</organism>
<protein>
    <submittedName>
        <fullName evidence="1">Uncharacterized protein</fullName>
    </submittedName>
</protein>
<dbReference type="Proteomes" id="UP001149165">
    <property type="component" value="Unassembled WGS sequence"/>
</dbReference>
<proteinExistence type="predicted"/>
<dbReference type="AlphaFoldDB" id="A0A9W9FY43"/>
<evidence type="ECO:0000313" key="1">
    <source>
        <dbReference type="EMBL" id="KAJ5108529.1"/>
    </source>
</evidence>
<reference evidence="1" key="2">
    <citation type="journal article" date="2023" name="IMA Fungus">
        <title>Comparative genomic study of the Penicillium genus elucidates a diverse pangenome and 15 lateral gene transfer events.</title>
        <authorList>
            <person name="Petersen C."/>
            <person name="Sorensen T."/>
            <person name="Nielsen M.R."/>
            <person name="Sondergaard T.E."/>
            <person name="Sorensen J.L."/>
            <person name="Fitzpatrick D.A."/>
            <person name="Frisvad J.C."/>
            <person name="Nielsen K.L."/>
        </authorList>
    </citation>
    <scope>NUCLEOTIDE SEQUENCE</scope>
    <source>
        <strain evidence="1">IBT 30069</strain>
    </source>
</reference>
<accession>A0A9W9FY43</accession>
<gene>
    <name evidence="1" type="ORF">N7456_005204</name>
</gene>
<dbReference type="EMBL" id="JAPQKH010000003">
    <property type="protein sequence ID" value="KAJ5108529.1"/>
    <property type="molecule type" value="Genomic_DNA"/>
</dbReference>
<sequence length="79" mass="9171">MVEYEDKSRVCTKKEIDEDKDSGGMKVESRTAISGNKSAALHPMYGDWDILNFAFKDEDEDYDPLFLLNGSNWERFDQQ</sequence>
<keyword evidence="2" id="KW-1185">Reference proteome</keyword>